<dbReference type="AlphaFoldDB" id="H5XU57"/>
<dbReference type="NCBIfam" id="NF033788">
    <property type="entry name" value="HTH_metalloreg"/>
    <property type="match status" value="1"/>
</dbReference>
<accession>H5XU57</accession>
<evidence type="ECO:0000256" key="3">
    <source>
        <dbReference type="ARBA" id="ARBA00023163"/>
    </source>
</evidence>
<protein>
    <submittedName>
        <fullName evidence="5">Putative transcriptional regulator</fullName>
    </submittedName>
</protein>
<evidence type="ECO:0000256" key="2">
    <source>
        <dbReference type="ARBA" id="ARBA00023125"/>
    </source>
</evidence>
<organism evidence="5 6">
    <name type="scientific">Desulfosporosinus youngiae DSM 17734</name>
    <dbReference type="NCBI Taxonomy" id="768710"/>
    <lineage>
        <taxon>Bacteria</taxon>
        <taxon>Bacillati</taxon>
        <taxon>Bacillota</taxon>
        <taxon>Clostridia</taxon>
        <taxon>Eubacteriales</taxon>
        <taxon>Desulfitobacteriaceae</taxon>
        <taxon>Desulfosporosinus</taxon>
    </lineage>
</organism>
<evidence type="ECO:0000259" key="4">
    <source>
        <dbReference type="PROSITE" id="PS50987"/>
    </source>
</evidence>
<keyword evidence="2" id="KW-0238">DNA-binding</keyword>
<evidence type="ECO:0000313" key="5">
    <source>
        <dbReference type="EMBL" id="EHQ89153.1"/>
    </source>
</evidence>
<name>H5XU57_9FIRM</name>
<dbReference type="CDD" id="cd00090">
    <property type="entry name" value="HTH_ARSR"/>
    <property type="match status" value="1"/>
</dbReference>
<dbReference type="InterPro" id="IPR011991">
    <property type="entry name" value="ArsR-like_HTH"/>
</dbReference>
<dbReference type="GO" id="GO:0003677">
    <property type="term" value="F:DNA binding"/>
    <property type="evidence" value="ECO:0007669"/>
    <property type="project" value="UniProtKB-KW"/>
</dbReference>
<dbReference type="InterPro" id="IPR036390">
    <property type="entry name" value="WH_DNA-bd_sf"/>
</dbReference>
<dbReference type="InterPro" id="IPR036388">
    <property type="entry name" value="WH-like_DNA-bd_sf"/>
</dbReference>
<dbReference type="RefSeq" id="WP_007782515.1">
    <property type="nucleotide sequence ID" value="NZ_CM001441.1"/>
</dbReference>
<dbReference type="Pfam" id="PF01022">
    <property type="entry name" value="HTH_5"/>
    <property type="match status" value="1"/>
</dbReference>
<dbReference type="Gene3D" id="1.10.10.10">
    <property type="entry name" value="Winged helix-like DNA-binding domain superfamily/Winged helix DNA-binding domain"/>
    <property type="match status" value="1"/>
</dbReference>
<dbReference type="EMBL" id="CM001441">
    <property type="protein sequence ID" value="EHQ89153.1"/>
    <property type="molecule type" value="Genomic_DNA"/>
</dbReference>
<dbReference type="eggNOG" id="COG0640">
    <property type="taxonomic scope" value="Bacteria"/>
</dbReference>
<proteinExistence type="predicted"/>
<dbReference type="InterPro" id="IPR001845">
    <property type="entry name" value="HTH_ArsR_DNA-bd_dom"/>
</dbReference>
<dbReference type="PROSITE" id="PS50987">
    <property type="entry name" value="HTH_ARSR_2"/>
    <property type="match status" value="1"/>
</dbReference>
<dbReference type="HOGENOM" id="CLU_097806_6_4_9"/>
<keyword evidence="3" id="KW-0804">Transcription</keyword>
<dbReference type="PANTHER" id="PTHR33154">
    <property type="entry name" value="TRANSCRIPTIONAL REGULATOR, ARSR FAMILY"/>
    <property type="match status" value="1"/>
</dbReference>
<dbReference type="PANTHER" id="PTHR33154:SF28">
    <property type="entry name" value="HTH-TYPE TRANSCRIPTIONAL REGULATOR YGAV-RELATED"/>
    <property type="match status" value="1"/>
</dbReference>
<dbReference type="Proteomes" id="UP000005104">
    <property type="component" value="Chromosome"/>
</dbReference>
<feature type="domain" description="HTH arsR-type" evidence="4">
    <location>
        <begin position="1"/>
        <end position="95"/>
    </location>
</feature>
<dbReference type="InterPro" id="IPR051081">
    <property type="entry name" value="HTH_MetalResp_TranReg"/>
</dbReference>
<dbReference type="OrthoDB" id="1853739at2"/>
<dbReference type="SUPFAM" id="SSF46785">
    <property type="entry name" value="Winged helix' DNA-binding domain"/>
    <property type="match status" value="1"/>
</dbReference>
<keyword evidence="6" id="KW-1185">Reference proteome</keyword>
<evidence type="ECO:0000313" key="6">
    <source>
        <dbReference type="Proteomes" id="UP000005104"/>
    </source>
</evidence>
<dbReference type="SMART" id="SM00418">
    <property type="entry name" value="HTH_ARSR"/>
    <property type="match status" value="1"/>
</dbReference>
<dbReference type="GO" id="GO:0003700">
    <property type="term" value="F:DNA-binding transcription factor activity"/>
    <property type="evidence" value="ECO:0007669"/>
    <property type="project" value="InterPro"/>
</dbReference>
<sequence>MEKKAKQIAELLKVLANENRLLILCVLMKEPQTVGKIAEKVPNITQSALSQHLALLKAHRILDFTKNGQNITYSIADHRVEEIIQILKKHYCDFREDKNYAE</sequence>
<evidence type="ECO:0000256" key="1">
    <source>
        <dbReference type="ARBA" id="ARBA00023015"/>
    </source>
</evidence>
<keyword evidence="1" id="KW-0805">Transcription regulation</keyword>
<gene>
    <name evidence="5" type="ORF">DesyoDRAFT_2057</name>
</gene>
<dbReference type="STRING" id="768710.DesyoDRAFT_2057"/>
<reference evidence="5 6" key="1">
    <citation type="submission" date="2011-11" db="EMBL/GenBank/DDBJ databases">
        <title>The Noncontiguous Finished genome of Desulfosporosinus youngiae DSM 17734.</title>
        <authorList>
            <consortium name="US DOE Joint Genome Institute (JGI-PGF)"/>
            <person name="Lucas S."/>
            <person name="Han J."/>
            <person name="Lapidus A."/>
            <person name="Cheng J.-F."/>
            <person name="Goodwin L."/>
            <person name="Pitluck S."/>
            <person name="Peters L."/>
            <person name="Ovchinnikova G."/>
            <person name="Lu M."/>
            <person name="Land M.L."/>
            <person name="Hauser L."/>
            <person name="Pester M."/>
            <person name="Spring S."/>
            <person name="Ollivier B."/>
            <person name="Rattei T."/>
            <person name="Klenk H.-P."/>
            <person name="Wagner M."/>
            <person name="Loy A."/>
            <person name="Woyke T.J."/>
        </authorList>
    </citation>
    <scope>NUCLEOTIDE SEQUENCE [LARGE SCALE GENOMIC DNA]</scope>
    <source>
        <strain evidence="5 6">DSM 17734</strain>
    </source>
</reference>
<dbReference type="PRINTS" id="PR00778">
    <property type="entry name" value="HTHARSR"/>
</dbReference>